<evidence type="ECO:0000313" key="2">
    <source>
        <dbReference type="Proteomes" id="UP001529514"/>
    </source>
</evidence>
<protein>
    <recommendedName>
        <fullName evidence="3">Transcriptional regulator</fullName>
    </recommendedName>
</protein>
<dbReference type="InterPro" id="IPR010982">
    <property type="entry name" value="Lambda_DNA-bd_dom_sf"/>
</dbReference>
<dbReference type="EMBL" id="AP028978">
    <property type="protein sequence ID" value="BET96473.1"/>
    <property type="molecule type" value="Genomic_DNA"/>
</dbReference>
<organism evidence="1 2">
    <name type="scientific">Xenorhabdus taiwanensis</name>
    <dbReference type="NCBI Taxonomy" id="3085177"/>
    <lineage>
        <taxon>Bacteria</taxon>
        <taxon>Pseudomonadati</taxon>
        <taxon>Pseudomonadota</taxon>
        <taxon>Gammaproteobacteria</taxon>
        <taxon>Enterobacterales</taxon>
        <taxon>Morganellaceae</taxon>
        <taxon>Xenorhabdus</taxon>
    </lineage>
</organism>
<proteinExistence type="predicted"/>
<name>A0ABM8JUV6_9GAMM</name>
<dbReference type="SUPFAM" id="SSF47413">
    <property type="entry name" value="lambda repressor-like DNA-binding domains"/>
    <property type="match status" value="1"/>
</dbReference>
<sequence>MSTTGSRIAEERARLGFSQSEFASLVGYSFIQQICYERDEIPLSELYLQALTKHGIDTLYIITGNRLHPINISTEEQEIIENYRAMNEAHRLKIPPVGNTVAYKRPDEHIRYKYLQSQ</sequence>
<accession>A0ABM8JUV6</accession>
<dbReference type="RefSeq" id="WP_374053262.1">
    <property type="nucleotide sequence ID" value="NZ_AP028978.1"/>
</dbReference>
<evidence type="ECO:0000313" key="1">
    <source>
        <dbReference type="EMBL" id="BET96473.1"/>
    </source>
</evidence>
<dbReference type="CDD" id="cd00093">
    <property type="entry name" value="HTH_XRE"/>
    <property type="match status" value="1"/>
</dbReference>
<reference evidence="1 2" key="1">
    <citation type="submission" date="2023-10" db="EMBL/GenBank/DDBJ databases">
        <title>Xenorhabdus taiwanensis sp. nov., a symbiotic bacterium associated with the entomopathogenic nematode Steinernema taiwanensis.</title>
        <authorList>
            <person name="Tseng C.T."/>
            <person name="Shu H.Y."/>
            <person name="Chen M.H."/>
            <person name="Fang Y.J."/>
            <person name="Wu T.L."/>
            <person name="Lin Y.C."/>
            <person name="Huang C.J."/>
        </authorList>
    </citation>
    <scope>NUCLEOTIDE SEQUENCE [LARGE SCALE GENOMIC DNA]</scope>
    <source>
        <strain evidence="1 2">TCT-1</strain>
    </source>
</reference>
<keyword evidence="2" id="KW-1185">Reference proteome</keyword>
<gene>
    <name evidence="1" type="ORF">TCT1_13940</name>
</gene>
<dbReference type="Proteomes" id="UP001529514">
    <property type="component" value="Chromosome"/>
</dbReference>
<evidence type="ECO:0008006" key="3">
    <source>
        <dbReference type="Google" id="ProtNLM"/>
    </source>
</evidence>
<dbReference type="InterPro" id="IPR001387">
    <property type="entry name" value="Cro/C1-type_HTH"/>
</dbReference>